<dbReference type="OrthoDB" id="10268103at2759"/>
<dbReference type="Pfam" id="PF00551">
    <property type="entry name" value="Formyl_trans_N"/>
    <property type="match status" value="1"/>
</dbReference>
<name>S8ALK3_DACHA</name>
<organism evidence="2 3">
    <name type="scientific">Dactylellina haptotyla (strain CBS 200.50)</name>
    <name type="common">Nematode-trapping fungus</name>
    <name type="synonym">Monacrosporium haptotylum</name>
    <dbReference type="NCBI Taxonomy" id="1284197"/>
    <lineage>
        <taxon>Eukaryota</taxon>
        <taxon>Fungi</taxon>
        <taxon>Dikarya</taxon>
        <taxon>Ascomycota</taxon>
        <taxon>Pezizomycotina</taxon>
        <taxon>Orbiliomycetes</taxon>
        <taxon>Orbiliales</taxon>
        <taxon>Orbiliaceae</taxon>
        <taxon>Dactylellina</taxon>
    </lineage>
</organism>
<dbReference type="SUPFAM" id="SSF53328">
    <property type="entry name" value="Formyltransferase"/>
    <property type="match status" value="1"/>
</dbReference>
<dbReference type="InterPro" id="IPR002376">
    <property type="entry name" value="Formyl_transf_N"/>
</dbReference>
<dbReference type="PANTHER" id="PTHR11138:SF5">
    <property type="entry name" value="METHIONYL-TRNA FORMYLTRANSFERASE, MITOCHONDRIAL"/>
    <property type="match status" value="1"/>
</dbReference>
<dbReference type="Proteomes" id="UP000015100">
    <property type="component" value="Unassembled WGS sequence"/>
</dbReference>
<dbReference type="HOGENOM" id="CLU_956515_0_0_1"/>
<feature type="domain" description="Formyl transferase N-terminal" evidence="1">
    <location>
        <begin position="4"/>
        <end position="75"/>
    </location>
</feature>
<gene>
    <name evidence="2" type="ORF">H072_4045</name>
</gene>
<reference evidence="3" key="2">
    <citation type="submission" date="2013-04" db="EMBL/GenBank/DDBJ databases">
        <title>Genomic mechanisms accounting for the adaptation to parasitism in nematode-trapping fungi.</title>
        <authorList>
            <person name="Ahren D.G."/>
        </authorList>
    </citation>
    <scope>NUCLEOTIDE SEQUENCE [LARGE SCALE GENOMIC DNA]</scope>
    <source>
        <strain evidence="3">CBS 200.50</strain>
    </source>
</reference>
<evidence type="ECO:0000259" key="1">
    <source>
        <dbReference type="Pfam" id="PF00551"/>
    </source>
</evidence>
<comment type="caution">
    <text evidence="2">The sequence shown here is derived from an EMBL/GenBank/DDBJ whole genome shotgun (WGS) entry which is preliminary data.</text>
</comment>
<dbReference type="Gene3D" id="3.40.50.12230">
    <property type="match status" value="1"/>
</dbReference>
<dbReference type="AlphaFoldDB" id="S8ALK3"/>
<dbReference type="eggNOG" id="KOG3082">
    <property type="taxonomic scope" value="Eukaryota"/>
</dbReference>
<dbReference type="GO" id="GO:0004479">
    <property type="term" value="F:methionyl-tRNA formyltransferase activity"/>
    <property type="evidence" value="ECO:0007669"/>
    <property type="project" value="TreeGrafter"/>
</dbReference>
<accession>S8ALK3</accession>
<evidence type="ECO:0000313" key="2">
    <source>
        <dbReference type="EMBL" id="EPS41996.1"/>
    </source>
</evidence>
<proteinExistence type="predicted"/>
<dbReference type="GO" id="GO:0005739">
    <property type="term" value="C:mitochondrion"/>
    <property type="evidence" value="ECO:0007669"/>
    <property type="project" value="TreeGrafter"/>
</dbReference>
<evidence type="ECO:0000313" key="3">
    <source>
        <dbReference type="Proteomes" id="UP000015100"/>
    </source>
</evidence>
<protein>
    <recommendedName>
        <fullName evidence="1">Formyl transferase N-terminal domain-containing protein</fullName>
    </recommendedName>
</protein>
<dbReference type="EMBL" id="AQGS01000130">
    <property type="protein sequence ID" value="EPS41996.1"/>
    <property type="molecule type" value="Genomic_DNA"/>
</dbReference>
<reference evidence="2 3" key="1">
    <citation type="journal article" date="2013" name="PLoS Genet.">
        <title>Genomic mechanisms accounting for the adaptation to parasitism in nematode-trapping fungi.</title>
        <authorList>
            <person name="Meerupati T."/>
            <person name="Andersson K.M."/>
            <person name="Friman E."/>
            <person name="Kumar D."/>
            <person name="Tunlid A."/>
            <person name="Ahren D."/>
        </authorList>
    </citation>
    <scope>NUCLEOTIDE SEQUENCE [LARGE SCALE GENOMIC DNA]</scope>
    <source>
        <strain evidence="2 3">CBS 200.50</strain>
    </source>
</reference>
<keyword evidence="3" id="KW-1185">Reference proteome</keyword>
<dbReference type="InterPro" id="IPR036477">
    <property type="entry name" value="Formyl_transf_N_sf"/>
</dbReference>
<sequence length="291" mass="33166">MEYLIVAVSFGLFIPGRLIREARYGGLNVHPSFLPKYWGASPIQHAILNGDETTGVVIQTLDPQKFDNGRILAMSDPLYIRFYGSKRFPDGFIRSESEYRDLEARLAEIGSELLSTVITNGTYDPEVHLGLPKIETGEASKRASKLPKEMSNIRFGEMKAIDAFRRSLVFEHLYCYRQTVEKKRKVCQRVNIGPFHMLREEQYGFIKDVGPEKLWVPIPFTSGLPPKKYRKFESIALQVNQGEWVCAQYFTIEGKNRMDADGWVKISPDHVRLLSDPAPIDDGSMDNISDK</sequence>
<dbReference type="STRING" id="1284197.S8ALK3"/>
<dbReference type="OMA" id="YWGASPI"/>
<dbReference type="PANTHER" id="PTHR11138">
    <property type="entry name" value="METHIONYL-TRNA FORMYLTRANSFERASE"/>
    <property type="match status" value="1"/>
</dbReference>